<comment type="caution">
    <text evidence="3">The sequence shown here is derived from an EMBL/GenBank/DDBJ whole genome shotgun (WGS) entry which is preliminary data.</text>
</comment>
<dbReference type="STRING" id="33903.AQJ43_02955"/>
<keyword evidence="2" id="KW-0472">Membrane</keyword>
<feature type="transmembrane region" description="Helical" evidence="2">
    <location>
        <begin position="75"/>
        <end position="95"/>
    </location>
</feature>
<feature type="compositionally biased region" description="Low complexity" evidence="1">
    <location>
        <begin position="92"/>
        <end position="120"/>
    </location>
</feature>
<feature type="region of interest" description="Disordered" evidence="1">
    <location>
        <begin position="92"/>
        <end position="227"/>
    </location>
</feature>
<dbReference type="AlphaFoldDB" id="A0A4D4MWP7"/>
<evidence type="ECO:0000313" key="4">
    <source>
        <dbReference type="Proteomes" id="UP000299211"/>
    </source>
</evidence>
<name>A0A4D4MWP7_STRAX</name>
<evidence type="ECO:0000256" key="2">
    <source>
        <dbReference type="SAM" id="Phobius"/>
    </source>
</evidence>
<accession>A0A4D4MWP7</accession>
<feature type="compositionally biased region" description="Low complexity" evidence="1">
    <location>
        <begin position="167"/>
        <end position="178"/>
    </location>
</feature>
<evidence type="ECO:0000256" key="1">
    <source>
        <dbReference type="SAM" id="MobiDB-lite"/>
    </source>
</evidence>
<reference evidence="3 4" key="1">
    <citation type="submission" date="2019-04" db="EMBL/GenBank/DDBJ databases">
        <title>Draft genome sequences of Streptomyces avermitilis ATCC 31267.</title>
        <authorList>
            <person name="Komaki H."/>
            <person name="Tamura T."/>
            <person name="Hosoyama A."/>
        </authorList>
    </citation>
    <scope>NUCLEOTIDE SEQUENCE [LARGE SCALE GENOMIC DNA]</scope>
    <source>
        <strain evidence="3 4">ATCC 31267</strain>
    </source>
</reference>
<feature type="region of interest" description="Disordered" evidence="1">
    <location>
        <begin position="46"/>
        <end position="69"/>
    </location>
</feature>
<proteinExistence type="predicted"/>
<dbReference type="EMBL" id="BJHY01000001">
    <property type="protein sequence ID" value="GDY76553.1"/>
    <property type="molecule type" value="Genomic_DNA"/>
</dbReference>
<keyword evidence="2" id="KW-0812">Transmembrane</keyword>
<organism evidence="3 4">
    <name type="scientific">Streptomyces avermitilis</name>
    <dbReference type="NCBI Taxonomy" id="33903"/>
    <lineage>
        <taxon>Bacteria</taxon>
        <taxon>Bacillati</taxon>
        <taxon>Actinomycetota</taxon>
        <taxon>Actinomycetes</taxon>
        <taxon>Kitasatosporales</taxon>
        <taxon>Streptomycetaceae</taxon>
        <taxon>Streptomyces</taxon>
    </lineage>
</organism>
<evidence type="ECO:0000313" key="3">
    <source>
        <dbReference type="EMBL" id="GDY76553.1"/>
    </source>
</evidence>
<protein>
    <submittedName>
        <fullName evidence="3">Uncharacterized protein</fullName>
    </submittedName>
</protein>
<feature type="compositionally biased region" description="Basic and acidic residues" evidence="1">
    <location>
        <begin position="55"/>
        <end position="67"/>
    </location>
</feature>
<dbReference type="Proteomes" id="UP000299211">
    <property type="component" value="Unassembled WGS sequence"/>
</dbReference>
<keyword evidence="2" id="KW-1133">Transmembrane helix</keyword>
<sequence length="227" mass="23554">MGADMGERPDGGARLDAFLAAAMRPKALDAEAEARAVAAFRVAREQGTRAARIRRRDDWRPKGERRAGRSLRTTFAVVAAALTLGGVAVAAVGGVPGDAPEGRPRPSSAAPAASSAAPGADTGVRPTGARRADEKSDQLNQGDRGNRGDLGHKGKKSKKVKDDKSSPKPVKSVKSTKSNKPEKADKADKVEKVAKAAKADKADKADKAEKAVKAEASAKAEKATKSK</sequence>
<feature type="compositionally biased region" description="Basic and acidic residues" evidence="1">
    <location>
        <begin position="179"/>
        <end position="227"/>
    </location>
</feature>
<gene>
    <name evidence="3" type="ORF">SAV31267_060380</name>
</gene>